<reference evidence="1" key="1">
    <citation type="journal article" date="2020" name="Nature">
        <title>Giant virus diversity and host interactions through global metagenomics.</title>
        <authorList>
            <person name="Schulz F."/>
            <person name="Roux S."/>
            <person name="Paez-Espino D."/>
            <person name="Jungbluth S."/>
            <person name="Walsh D.A."/>
            <person name="Denef V.J."/>
            <person name="McMahon K.D."/>
            <person name="Konstantinidis K.T."/>
            <person name="Eloe-Fadrosh E.A."/>
            <person name="Kyrpides N.C."/>
            <person name="Woyke T."/>
        </authorList>
    </citation>
    <scope>NUCLEOTIDE SEQUENCE</scope>
    <source>
        <strain evidence="1">GVMAG-M-3300001351-8</strain>
    </source>
</reference>
<sequence length="550" mass="66001">MFNRNDPIDVLIYSSPKGGGNTYQQLLIKNGYKTWYTHNKYFFKNPGPICQNTGIELEDYIKLQINYRKNNPKLKKLKILGSWREIIEQQISSFFQNYRSWHIPLKLDFVKNTNDFDINNVYKYINYFNNYYLSCDEDPNNFFELFTDIKLSSFIKKAGYFILETSDIDFYITKFRDIGNIGYILSNIMNDKNFLNSGVMSFNSSTNKPYKKIYDLFIDKYYLPKYVYNFLSTKCKFLNFLLNRNELCKYLHKWRLKIDTDKSLMIKNDYFILQNDTNKGYEKYINNDTYCLSKRFNNLPDNYFCLLYPDKHILLKEFLPNYVVNKINDNCFKNLINNERIFLNIDIINKSDFYKHDTHMNLKGTLKLFKRFINMINETVIDKITVSLQESELKVEQKNPVGWYCYGDLLWNINIDQNKIQNMKFENEVVYSAPMENIYTNKYGKIINYYTLFSIIDKLSLREIIIDKDDEVNWTIISENILRNINKNSDNNKKVLIYYDSYTCSLIPILFKTFKECVMIKEVFTYNHTIIKTFQPDLIFDLSILRFNID</sequence>
<protein>
    <submittedName>
        <fullName evidence="1">Uncharacterized protein</fullName>
    </submittedName>
</protein>
<dbReference type="EMBL" id="MN738865">
    <property type="protein sequence ID" value="QHT28883.1"/>
    <property type="molecule type" value="Genomic_DNA"/>
</dbReference>
<evidence type="ECO:0000313" key="1">
    <source>
        <dbReference type="EMBL" id="QHT28883.1"/>
    </source>
</evidence>
<dbReference type="AlphaFoldDB" id="A0A6C0EKC4"/>
<name>A0A6C0EKC4_9ZZZZ</name>
<accession>A0A6C0EKC4</accession>
<organism evidence="1">
    <name type="scientific">viral metagenome</name>
    <dbReference type="NCBI Taxonomy" id="1070528"/>
    <lineage>
        <taxon>unclassified sequences</taxon>
        <taxon>metagenomes</taxon>
        <taxon>organismal metagenomes</taxon>
    </lineage>
</organism>
<proteinExistence type="predicted"/>